<evidence type="ECO:0000256" key="5">
    <source>
        <dbReference type="ARBA" id="ARBA00023180"/>
    </source>
</evidence>
<evidence type="ECO:0000256" key="2">
    <source>
        <dbReference type="ARBA" id="ARBA00022692"/>
    </source>
</evidence>
<keyword evidence="8" id="KW-0732">Signal</keyword>
<evidence type="ECO:0000256" key="8">
    <source>
        <dbReference type="SAM" id="SignalP"/>
    </source>
</evidence>
<name>A0A8D9EQV1_9HEMI</name>
<keyword evidence="2 7" id="KW-0812">Transmembrane</keyword>
<keyword evidence="3 7" id="KW-1133">Transmembrane helix</keyword>
<dbReference type="Pfam" id="PF00003">
    <property type="entry name" value="7tm_3"/>
    <property type="match status" value="1"/>
</dbReference>
<evidence type="ECO:0000256" key="6">
    <source>
        <dbReference type="SAM" id="MobiDB-lite"/>
    </source>
</evidence>
<dbReference type="GO" id="GO:0007601">
    <property type="term" value="P:visual perception"/>
    <property type="evidence" value="ECO:0007669"/>
    <property type="project" value="InterPro"/>
</dbReference>
<evidence type="ECO:0000256" key="3">
    <source>
        <dbReference type="ARBA" id="ARBA00022989"/>
    </source>
</evidence>
<feature type="compositionally biased region" description="Low complexity" evidence="6">
    <location>
        <begin position="1120"/>
        <end position="1132"/>
    </location>
</feature>
<dbReference type="PROSITE" id="PS50259">
    <property type="entry name" value="G_PROTEIN_RECEP_F3_4"/>
    <property type="match status" value="1"/>
</dbReference>
<accession>A0A8D9EQV1</accession>
<feature type="transmembrane region" description="Helical" evidence="7">
    <location>
        <begin position="898"/>
        <end position="921"/>
    </location>
</feature>
<feature type="transmembrane region" description="Helical" evidence="7">
    <location>
        <begin position="930"/>
        <end position="949"/>
    </location>
</feature>
<organism evidence="10">
    <name type="scientific">Cacopsylla melanoneura</name>
    <dbReference type="NCBI Taxonomy" id="428564"/>
    <lineage>
        <taxon>Eukaryota</taxon>
        <taxon>Metazoa</taxon>
        <taxon>Ecdysozoa</taxon>
        <taxon>Arthropoda</taxon>
        <taxon>Hexapoda</taxon>
        <taxon>Insecta</taxon>
        <taxon>Pterygota</taxon>
        <taxon>Neoptera</taxon>
        <taxon>Paraneoptera</taxon>
        <taxon>Hemiptera</taxon>
        <taxon>Sternorrhyncha</taxon>
        <taxon>Psylloidea</taxon>
        <taxon>Psyllidae</taxon>
        <taxon>Psyllinae</taxon>
        <taxon>Cacopsylla</taxon>
    </lineage>
</organism>
<dbReference type="InterPro" id="IPR002956">
    <property type="entry name" value="Bride_of_7less"/>
</dbReference>
<feature type="transmembrane region" description="Helical" evidence="7">
    <location>
        <begin position="961"/>
        <end position="978"/>
    </location>
</feature>
<dbReference type="InterPro" id="IPR050726">
    <property type="entry name" value="mGluR"/>
</dbReference>
<dbReference type="PRINTS" id="PR01223">
    <property type="entry name" value="BRIDEOF7LESS"/>
</dbReference>
<feature type="transmembrane region" description="Helical" evidence="7">
    <location>
        <begin position="858"/>
        <end position="886"/>
    </location>
</feature>
<keyword evidence="5" id="KW-0325">Glycoprotein</keyword>
<evidence type="ECO:0000313" key="10">
    <source>
        <dbReference type="EMBL" id="CAG6760680.1"/>
    </source>
</evidence>
<feature type="compositionally biased region" description="Low complexity" evidence="6">
    <location>
        <begin position="584"/>
        <end position="594"/>
    </location>
</feature>
<feature type="compositionally biased region" description="Basic and acidic residues" evidence="6">
    <location>
        <begin position="545"/>
        <end position="554"/>
    </location>
</feature>
<comment type="subcellular location">
    <subcellularLocation>
        <location evidence="1">Membrane</location>
        <topology evidence="1">Multi-pass membrane protein</topology>
    </subcellularLocation>
</comment>
<feature type="transmembrane region" description="Helical" evidence="7">
    <location>
        <begin position="781"/>
        <end position="801"/>
    </location>
</feature>
<feature type="transmembrane region" description="Helical" evidence="7">
    <location>
        <begin position="813"/>
        <end position="837"/>
    </location>
</feature>
<dbReference type="AlphaFoldDB" id="A0A8D9EQV1"/>
<feature type="region of interest" description="Disordered" evidence="6">
    <location>
        <begin position="485"/>
        <end position="554"/>
    </location>
</feature>
<feature type="signal peptide" evidence="8">
    <location>
        <begin position="1"/>
        <end position="25"/>
    </location>
</feature>
<dbReference type="PANTHER" id="PTHR24060">
    <property type="entry name" value="METABOTROPIC GLUTAMATE RECEPTOR"/>
    <property type="match status" value="1"/>
</dbReference>
<feature type="chain" id="PRO_5034524099" evidence="8">
    <location>
        <begin position="26"/>
        <end position="1163"/>
    </location>
</feature>
<reference evidence="10" key="1">
    <citation type="submission" date="2021-05" db="EMBL/GenBank/DDBJ databases">
        <authorList>
            <person name="Alioto T."/>
            <person name="Alioto T."/>
            <person name="Gomez Garrido J."/>
        </authorList>
    </citation>
    <scope>NUCLEOTIDE SEQUENCE</scope>
</reference>
<feature type="compositionally biased region" description="Polar residues" evidence="6">
    <location>
        <begin position="1143"/>
        <end position="1163"/>
    </location>
</feature>
<dbReference type="EMBL" id="HBUF01557317">
    <property type="protein sequence ID" value="CAG6760680.1"/>
    <property type="molecule type" value="Transcribed_RNA"/>
</dbReference>
<dbReference type="GO" id="GO:0005118">
    <property type="term" value="F:sevenless binding"/>
    <property type="evidence" value="ECO:0007669"/>
    <property type="project" value="InterPro"/>
</dbReference>
<feature type="region of interest" description="Disordered" evidence="6">
    <location>
        <begin position="583"/>
        <end position="642"/>
    </location>
</feature>
<feature type="region of interest" description="Disordered" evidence="6">
    <location>
        <begin position="1096"/>
        <end position="1163"/>
    </location>
</feature>
<dbReference type="GO" id="GO:0016020">
    <property type="term" value="C:membrane"/>
    <property type="evidence" value="ECO:0007669"/>
    <property type="project" value="UniProtKB-SubCell"/>
</dbReference>
<feature type="domain" description="G-protein coupled receptors family 3 profile" evidence="9">
    <location>
        <begin position="890"/>
        <end position="987"/>
    </location>
</feature>
<keyword evidence="4 7" id="KW-0472">Membrane</keyword>
<feature type="compositionally biased region" description="Polar residues" evidence="6">
    <location>
        <begin position="498"/>
        <end position="507"/>
    </location>
</feature>
<evidence type="ECO:0000256" key="1">
    <source>
        <dbReference type="ARBA" id="ARBA00004141"/>
    </source>
</evidence>
<proteinExistence type="predicted"/>
<evidence type="ECO:0000256" key="7">
    <source>
        <dbReference type="SAM" id="Phobius"/>
    </source>
</evidence>
<evidence type="ECO:0000256" key="4">
    <source>
        <dbReference type="ARBA" id="ARBA00023136"/>
    </source>
</evidence>
<evidence type="ECO:0000259" key="9">
    <source>
        <dbReference type="PROSITE" id="PS50259"/>
    </source>
</evidence>
<sequence length="1163" mass="132065">MIPSPLNLIHILLPCLVLGSNSGQAIPIDQECAFPNAVYTMPGDIAFMGIFNLHAGESCSEDHGPEFDTLQGVIQTVNRMNRLGNTVHGVDSIGLHVYDACSTGNKAEKAMVNALFDMDCSHTYSLGLLTTSAVSHSLASIISNLHLPTTILDNTPPLDLPLLFNATFSFLQSVQITHIHVALLPGMGAMTSFSNLATTYRMCVNNPLTYRHIEDSKDKIEPHLSEFSTAVLVGTLEEYAMHAAYLTSVSGNLLFIPTNLDEGLSTKYFETMKNGTYVVSPHLYDSSKSSSDKGTTKQDNQHSFISKLNQNYEFNIDMKFVRNSLKIHHELDQFRTKFNADCADKPFGNCTDLKPLLSNGNTRKGKSDYTIDEFINAFQVENAETSIDGVYVYRVFKSEEDTHGETAQATAQQSTVEDTLEGIDDAKKKLLLDINNTNWENMGKRDLILSSIHIVTSEAYDKDMLNIERNDEHLDQDELEKVEYHQKDDLGVNDLNETDATSNTTTESDNDWTKGGTNRELVNETQEDSLDLKSESMEDNFEANNSRKLDDPLQKLVGRYERTNEERDGNDGYNILMKSVPLKTNETSETQTNEDNTDTTHPITNRKIQPQMKPDDPFKTNNPATNHSGERRSRNRPVRSVSKSTDDKILIESIGKYSYVNNTWLIVLNEDDTLREGNEQFLCRVISVDSDNETTLGQGQDCSSCFNFREIYQLIELNKKEFEESRKRIVDIVFKVQLKTDSFTVVIISLSAMGVIACVVILGFILYRIFQRDVLEGNPTITILLLLSIMYNYVVITPFVVNIDPTIEYVDYYSHLLCYIRLISIITSFNFIFSLLLTRCLMLSFCDHDGALMSHINGYIQSSFCFFITIIQILFLINLFLIKVIFDVDIKCDIIQGNYIYMLGYNIILLLLLSFTIPFIYKCRRNYYEGIYLTITIISIMVAWCVWIYLYIESDYNECMLILGTFLTSTLILIIIFIPRTYHMIINIVRDNITSILPALSSQYGMSGNNIHNIHYRSTQALYDIVNDTENKHLGEINPYYVSRNETKRIYQTNQQPTHQESYYRATLNPNREDQDEPTSLYNEDITGRLQSSLGLHNMRSPTRSRGPSPSPFHSKSRARSPSLASRAASPPQLDDVYEPSCYETTSRCETTRFDTPSTMPRF</sequence>
<feature type="transmembrane region" description="Helical" evidence="7">
    <location>
        <begin position="743"/>
        <end position="769"/>
    </location>
</feature>
<protein>
    <submittedName>
        <fullName evidence="10">Protein bride of sevenless</fullName>
    </submittedName>
</protein>
<dbReference type="GO" id="GO:0004930">
    <property type="term" value="F:G protein-coupled receptor activity"/>
    <property type="evidence" value="ECO:0007669"/>
    <property type="project" value="InterPro"/>
</dbReference>
<dbReference type="InterPro" id="IPR017978">
    <property type="entry name" value="GPCR_3_C"/>
</dbReference>